<evidence type="ECO:0000313" key="13">
    <source>
        <dbReference type="Proteomes" id="UP000597444"/>
    </source>
</evidence>
<evidence type="ECO:0000313" key="12">
    <source>
        <dbReference type="EMBL" id="GHO98423.1"/>
    </source>
</evidence>
<keyword evidence="3" id="KW-0349">Heme</keyword>
<dbReference type="Pfam" id="PF20628">
    <property type="entry name" value="Dyp_perox_C"/>
    <property type="match status" value="1"/>
</dbReference>
<dbReference type="PANTHER" id="PTHR30521:SF4">
    <property type="entry name" value="DEFERROCHELATASE"/>
    <property type="match status" value="1"/>
</dbReference>
<evidence type="ECO:0000259" key="10">
    <source>
        <dbReference type="Pfam" id="PF20628"/>
    </source>
</evidence>
<keyword evidence="13" id="KW-1185">Reference proteome</keyword>
<dbReference type="InterPro" id="IPR011008">
    <property type="entry name" value="Dimeric_a/b-barrel"/>
</dbReference>
<dbReference type="GO" id="GO:0005829">
    <property type="term" value="C:cytosol"/>
    <property type="evidence" value="ECO:0007669"/>
    <property type="project" value="TreeGrafter"/>
</dbReference>
<evidence type="ECO:0000256" key="7">
    <source>
        <dbReference type="ARBA" id="ARBA00023004"/>
    </source>
</evidence>
<feature type="compositionally biased region" description="Polar residues" evidence="9">
    <location>
        <begin position="440"/>
        <end position="453"/>
    </location>
</feature>
<dbReference type="Pfam" id="PF21105">
    <property type="entry name" value="DyP_N"/>
    <property type="match status" value="1"/>
</dbReference>
<dbReference type="PANTHER" id="PTHR30521">
    <property type="entry name" value="DEFERROCHELATASE/PEROXIDASE"/>
    <property type="match status" value="1"/>
</dbReference>
<keyword evidence="6" id="KW-0560">Oxidoreductase</keyword>
<dbReference type="GO" id="GO:0004601">
    <property type="term" value="F:peroxidase activity"/>
    <property type="evidence" value="ECO:0007669"/>
    <property type="project" value="UniProtKB-KW"/>
</dbReference>
<name>A0A8J3N7B1_9CHLR</name>
<evidence type="ECO:0000256" key="9">
    <source>
        <dbReference type="SAM" id="MobiDB-lite"/>
    </source>
</evidence>
<keyword evidence="2 12" id="KW-0575">Peroxidase</keyword>
<feature type="region of interest" description="Disordered" evidence="9">
    <location>
        <begin position="384"/>
        <end position="420"/>
    </location>
</feature>
<proteinExistence type="inferred from homology"/>
<dbReference type="InterPro" id="IPR049509">
    <property type="entry name" value="DyP_N"/>
</dbReference>
<accession>A0A8J3N7B1</accession>
<dbReference type="Proteomes" id="UP000597444">
    <property type="component" value="Unassembled WGS sequence"/>
</dbReference>
<feature type="region of interest" description="Disordered" evidence="9">
    <location>
        <begin position="433"/>
        <end position="459"/>
    </location>
</feature>
<evidence type="ECO:0000256" key="8">
    <source>
        <dbReference type="ARBA" id="ARBA00025737"/>
    </source>
</evidence>
<dbReference type="GO" id="GO:0046872">
    <property type="term" value="F:metal ion binding"/>
    <property type="evidence" value="ECO:0007669"/>
    <property type="project" value="UniProtKB-KW"/>
</dbReference>
<dbReference type="NCBIfam" id="TIGR01413">
    <property type="entry name" value="Dyp_perox_fam"/>
    <property type="match status" value="1"/>
</dbReference>
<keyword evidence="7" id="KW-0408">Iron</keyword>
<comment type="caution">
    <text evidence="12">The sequence shown here is derived from an EMBL/GenBank/DDBJ whole genome shotgun (WGS) entry which is preliminary data.</text>
</comment>
<dbReference type="EMBL" id="BNJK01000002">
    <property type="protein sequence ID" value="GHO98423.1"/>
    <property type="molecule type" value="Genomic_DNA"/>
</dbReference>
<keyword evidence="5" id="KW-0732">Signal</keyword>
<feature type="domain" description="Dyp-type peroxidase C-terminal" evidence="10">
    <location>
        <begin position="454"/>
        <end position="512"/>
    </location>
</feature>
<comment type="similarity">
    <text evidence="8">Belongs to the DyP-type peroxidase family.</text>
</comment>
<dbReference type="InterPro" id="IPR006314">
    <property type="entry name" value="Dyp_peroxidase"/>
</dbReference>
<organism evidence="12 13">
    <name type="scientific">Reticulibacter mediterranei</name>
    <dbReference type="NCBI Taxonomy" id="2778369"/>
    <lineage>
        <taxon>Bacteria</taxon>
        <taxon>Bacillati</taxon>
        <taxon>Chloroflexota</taxon>
        <taxon>Ktedonobacteria</taxon>
        <taxon>Ktedonobacterales</taxon>
        <taxon>Reticulibacteraceae</taxon>
        <taxon>Reticulibacter</taxon>
    </lineage>
</organism>
<comment type="cofactor">
    <cofactor evidence="1">
        <name>heme b</name>
        <dbReference type="ChEBI" id="CHEBI:60344"/>
    </cofactor>
</comment>
<dbReference type="AlphaFoldDB" id="A0A8J3N7B1"/>
<evidence type="ECO:0000256" key="1">
    <source>
        <dbReference type="ARBA" id="ARBA00001970"/>
    </source>
</evidence>
<evidence type="ECO:0000256" key="6">
    <source>
        <dbReference type="ARBA" id="ARBA00023002"/>
    </source>
</evidence>
<sequence>MTVVERSQNIPPRETPATAPLRQVSDQAHPDVANSTFPEPHLEVEQIQGNILPGFLKDHEMLLFLKIEQVAICKTWLGNLIPLIATAEEVLAFNRLFKTLRVRRGRDTKAIQATWVNIAFSYQALVVLTAGTPDDIKKKDFNDQSFKSGMVKQAQMLGDPTDVKAEGNPNNWVIGGPQNGADIILIVQSDDRDDMLDQVAEIEQSMHDVQISGVSLLRKEEGSILPGELAGHEHFGFLDGISQPGIRGYISTDSTDVLTPRQNPLNPNQGKPGQALLWPGEFVFGYQGQDASKPVEEPGDVVNAGPDWARNGSFLVFRRLRQDVGAFHAFLHKTAQDLGISPSLLAAKVLGRWQSGAPLLRSGEADTPELGQSDCANNNFEYFHADATNTPPDTGTTPGSDGQCSASGREFPPSPGDQKGLLCPAFAHIRKTNPRDDITSAASGTDPEQQSKTSEAETQKHRLLRRGLPFGEPSSSSIEQPISDEGERGLLFVAYQTSIENQFEFVSQSWANDPDFKDSGTGFDLVIGQNGSGARERTAKLVLDGNQTHTLTTKNEWVIPTGGGYFFAPSISALHMLCGAANK</sequence>
<evidence type="ECO:0000259" key="11">
    <source>
        <dbReference type="Pfam" id="PF21105"/>
    </source>
</evidence>
<reference evidence="12" key="1">
    <citation type="submission" date="2020-10" db="EMBL/GenBank/DDBJ databases">
        <title>Taxonomic study of unclassified bacteria belonging to the class Ktedonobacteria.</title>
        <authorList>
            <person name="Yabe S."/>
            <person name="Wang C.M."/>
            <person name="Zheng Y."/>
            <person name="Sakai Y."/>
            <person name="Cavaletti L."/>
            <person name="Monciardini P."/>
            <person name="Donadio S."/>
        </authorList>
    </citation>
    <scope>NUCLEOTIDE SEQUENCE</scope>
    <source>
        <strain evidence="12">ID150040</strain>
    </source>
</reference>
<dbReference type="RefSeq" id="WP_220209178.1">
    <property type="nucleotide sequence ID" value="NZ_BNJK01000002.1"/>
</dbReference>
<evidence type="ECO:0000256" key="5">
    <source>
        <dbReference type="ARBA" id="ARBA00022729"/>
    </source>
</evidence>
<evidence type="ECO:0000256" key="3">
    <source>
        <dbReference type="ARBA" id="ARBA00022617"/>
    </source>
</evidence>
<feature type="compositionally biased region" description="Polar residues" evidence="9">
    <location>
        <begin position="1"/>
        <end position="10"/>
    </location>
</feature>
<feature type="domain" description="DyP dimeric alpha+beta barrel" evidence="11">
    <location>
        <begin position="46"/>
        <end position="208"/>
    </location>
</feature>
<dbReference type="InterPro" id="IPR048328">
    <property type="entry name" value="Dyp_perox_C"/>
</dbReference>
<dbReference type="PROSITE" id="PS51404">
    <property type="entry name" value="DYP_PEROXIDASE"/>
    <property type="match status" value="1"/>
</dbReference>
<dbReference type="SUPFAM" id="SSF54909">
    <property type="entry name" value="Dimeric alpha+beta barrel"/>
    <property type="match status" value="1"/>
</dbReference>
<dbReference type="GO" id="GO:0020037">
    <property type="term" value="F:heme binding"/>
    <property type="evidence" value="ECO:0007669"/>
    <property type="project" value="InterPro"/>
</dbReference>
<protein>
    <submittedName>
        <fullName evidence="12">Peroxidase</fullName>
    </submittedName>
</protein>
<gene>
    <name evidence="12" type="ORF">KSF_084710</name>
</gene>
<evidence type="ECO:0000256" key="2">
    <source>
        <dbReference type="ARBA" id="ARBA00022559"/>
    </source>
</evidence>
<feature type="region of interest" description="Disordered" evidence="9">
    <location>
        <begin position="1"/>
        <end position="36"/>
    </location>
</feature>
<evidence type="ECO:0000256" key="4">
    <source>
        <dbReference type="ARBA" id="ARBA00022723"/>
    </source>
</evidence>
<feature type="compositionally biased region" description="Low complexity" evidence="9">
    <location>
        <begin position="386"/>
        <end position="402"/>
    </location>
</feature>
<keyword evidence="4" id="KW-0479">Metal-binding</keyword>